<evidence type="ECO:0000313" key="3">
    <source>
        <dbReference type="EMBL" id="TCT29679.1"/>
    </source>
</evidence>
<dbReference type="SUPFAM" id="SSF47413">
    <property type="entry name" value="lambda repressor-like DNA-binding domains"/>
    <property type="match status" value="1"/>
</dbReference>
<dbReference type="CDD" id="cd02209">
    <property type="entry name" value="cupin_XRE_C"/>
    <property type="match status" value="1"/>
</dbReference>
<reference evidence="3 4" key="1">
    <citation type="submission" date="2019-03" db="EMBL/GenBank/DDBJ databases">
        <title>Genomic analyses of the natural microbiome of Caenorhabditis elegans.</title>
        <authorList>
            <person name="Samuel B."/>
        </authorList>
    </citation>
    <scope>NUCLEOTIDE SEQUENCE [LARGE SCALE GENOMIC DNA]</scope>
    <source>
        <strain evidence="3 4">JUb102</strain>
    </source>
</reference>
<dbReference type="Pfam" id="PF01381">
    <property type="entry name" value="HTH_3"/>
    <property type="match status" value="1"/>
</dbReference>
<keyword evidence="1" id="KW-0238">DNA-binding</keyword>
<dbReference type="Gene3D" id="2.60.120.10">
    <property type="entry name" value="Jelly Rolls"/>
    <property type="match status" value="1"/>
</dbReference>
<feature type="domain" description="HTH cro/C1-type" evidence="2">
    <location>
        <begin position="33"/>
        <end position="87"/>
    </location>
</feature>
<comment type="caution">
    <text evidence="3">The sequence shown here is derived from an EMBL/GenBank/DDBJ whole genome shotgun (WGS) entry which is preliminary data.</text>
</comment>
<evidence type="ECO:0000259" key="2">
    <source>
        <dbReference type="PROSITE" id="PS50943"/>
    </source>
</evidence>
<dbReference type="GO" id="GO:0005829">
    <property type="term" value="C:cytosol"/>
    <property type="evidence" value="ECO:0007669"/>
    <property type="project" value="TreeGrafter"/>
</dbReference>
<dbReference type="PANTHER" id="PTHR46797">
    <property type="entry name" value="HTH-TYPE TRANSCRIPTIONAL REGULATOR"/>
    <property type="match status" value="1"/>
</dbReference>
<dbReference type="PANTHER" id="PTHR46797:SF1">
    <property type="entry name" value="METHYLPHOSPHONATE SYNTHASE"/>
    <property type="match status" value="1"/>
</dbReference>
<evidence type="ECO:0000313" key="4">
    <source>
        <dbReference type="Proteomes" id="UP000295055"/>
    </source>
</evidence>
<dbReference type="Proteomes" id="UP000295055">
    <property type="component" value="Unassembled WGS sequence"/>
</dbReference>
<dbReference type="CDD" id="cd00093">
    <property type="entry name" value="HTH_XRE"/>
    <property type="match status" value="1"/>
</dbReference>
<gene>
    <name evidence="3" type="ORF">EC835_11136</name>
</gene>
<dbReference type="PROSITE" id="PS50943">
    <property type="entry name" value="HTH_CROC1"/>
    <property type="match status" value="1"/>
</dbReference>
<sequence>MLELAAEMRIYKSNIVEDSVVENKINIKIGQKVRLLRQARNLSLSELSHLSGISKAALSKLESGDSNPRIDTLESIAAALRFPLSDLFTRQNESYPYLVKATPLEGDYLEQFKFRISMGNVSEIWQLSMKRGAIINSPAHMVGTHEHIMVHAGSLMLRLDDEQNVVLEAGDFYAFSGDFPHAYLCIEGDVHATVVMTYSHLSDGV</sequence>
<dbReference type="EMBL" id="SMAS01000011">
    <property type="protein sequence ID" value="TCT29679.1"/>
    <property type="molecule type" value="Genomic_DNA"/>
</dbReference>
<proteinExistence type="predicted"/>
<dbReference type="SMART" id="SM00530">
    <property type="entry name" value="HTH_XRE"/>
    <property type="match status" value="1"/>
</dbReference>
<dbReference type="InterPro" id="IPR010982">
    <property type="entry name" value="Lambda_DNA-bd_dom_sf"/>
</dbReference>
<dbReference type="SUPFAM" id="SSF51182">
    <property type="entry name" value="RmlC-like cupins"/>
    <property type="match status" value="1"/>
</dbReference>
<dbReference type="InterPro" id="IPR011051">
    <property type="entry name" value="RmlC_Cupin_sf"/>
</dbReference>
<dbReference type="InterPro" id="IPR014710">
    <property type="entry name" value="RmlC-like_jellyroll"/>
</dbReference>
<accession>A0A4R3NKN6</accession>
<dbReference type="GO" id="GO:0003677">
    <property type="term" value="F:DNA binding"/>
    <property type="evidence" value="ECO:0007669"/>
    <property type="project" value="UniProtKB-KW"/>
</dbReference>
<evidence type="ECO:0000256" key="1">
    <source>
        <dbReference type="ARBA" id="ARBA00023125"/>
    </source>
</evidence>
<dbReference type="GO" id="GO:0003700">
    <property type="term" value="F:DNA-binding transcription factor activity"/>
    <property type="evidence" value="ECO:0007669"/>
    <property type="project" value="TreeGrafter"/>
</dbReference>
<name>A0A4R3NKN6_9GAMM</name>
<organism evidence="3 4">
    <name type="scientific">Providencia alcalifaciens</name>
    <dbReference type="NCBI Taxonomy" id="126385"/>
    <lineage>
        <taxon>Bacteria</taxon>
        <taxon>Pseudomonadati</taxon>
        <taxon>Pseudomonadota</taxon>
        <taxon>Gammaproteobacteria</taxon>
        <taxon>Enterobacterales</taxon>
        <taxon>Morganellaceae</taxon>
        <taxon>Providencia</taxon>
    </lineage>
</organism>
<protein>
    <submittedName>
        <fullName evidence="3">XRE family transcriptional regulator</fullName>
    </submittedName>
</protein>
<dbReference type="Gene3D" id="1.10.260.40">
    <property type="entry name" value="lambda repressor-like DNA-binding domains"/>
    <property type="match status" value="1"/>
</dbReference>
<dbReference type="InterPro" id="IPR001387">
    <property type="entry name" value="Cro/C1-type_HTH"/>
</dbReference>
<dbReference type="InterPro" id="IPR050807">
    <property type="entry name" value="TransReg_Diox_bact_type"/>
</dbReference>
<dbReference type="AlphaFoldDB" id="A0A4R3NKN6"/>